<evidence type="ECO:0000256" key="1">
    <source>
        <dbReference type="SAM" id="SignalP"/>
    </source>
</evidence>
<keyword evidence="1" id="KW-0732">Signal</keyword>
<feature type="domain" description="DUF8094" evidence="2">
    <location>
        <begin position="62"/>
        <end position="329"/>
    </location>
</feature>
<name>A0A2M9CDX6_9CELL</name>
<protein>
    <recommendedName>
        <fullName evidence="2">DUF8094 domain-containing protein</fullName>
    </recommendedName>
</protein>
<dbReference type="RefSeq" id="WP_100423697.1">
    <property type="nucleotide sequence ID" value="NZ_BOOX01000013.1"/>
</dbReference>
<dbReference type="PROSITE" id="PS51257">
    <property type="entry name" value="PROKAR_LIPOPROTEIN"/>
    <property type="match status" value="1"/>
</dbReference>
<accession>A0A2M9CDX6</accession>
<evidence type="ECO:0000313" key="4">
    <source>
        <dbReference type="Proteomes" id="UP000231693"/>
    </source>
</evidence>
<evidence type="ECO:0000313" key="3">
    <source>
        <dbReference type="EMBL" id="PJJ70087.1"/>
    </source>
</evidence>
<gene>
    <name evidence="3" type="ORF">CLV28_2565</name>
</gene>
<feature type="signal peptide" evidence="1">
    <location>
        <begin position="1"/>
        <end position="28"/>
    </location>
</feature>
<dbReference type="Pfam" id="PF26366">
    <property type="entry name" value="DUF8094"/>
    <property type="match status" value="1"/>
</dbReference>
<dbReference type="Proteomes" id="UP000231693">
    <property type="component" value="Unassembled WGS sequence"/>
</dbReference>
<dbReference type="OrthoDB" id="3266092at2"/>
<comment type="caution">
    <text evidence="3">The sequence shown here is derived from an EMBL/GenBank/DDBJ whole genome shotgun (WGS) entry which is preliminary data.</text>
</comment>
<reference evidence="3 4" key="1">
    <citation type="submission" date="2017-11" db="EMBL/GenBank/DDBJ databases">
        <title>Genomic Encyclopedia of Archaeal and Bacterial Type Strains, Phase II (KMG-II): From Individual Species to Whole Genera.</title>
        <authorList>
            <person name="Goeker M."/>
        </authorList>
    </citation>
    <scope>NUCLEOTIDE SEQUENCE [LARGE SCALE GENOMIC DNA]</scope>
    <source>
        <strain evidence="3 4">DSM 25478</strain>
    </source>
</reference>
<dbReference type="EMBL" id="PGFE01000004">
    <property type="protein sequence ID" value="PJJ70087.1"/>
    <property type="molecule type" value="Genomic_DNA"/>
</dbReference>
<organism evidence="3 4">
    <name type="scientific">Sediminihabitans luteus</name>
    <dbReference type="NCBI Taxonomy" id="1138585"/>
    <lineage>
        <taxon>Bacteria</taxon>
        <taxon>Bacillati</taxon>
        <taxon>Actinomycetota</taxon>
        <taxon>Actinomycetes</taxon>
        <taxon>Micrococcales</taxon>
        <taxon>Cellulomonadaceae</taxon>
        <taxon>Sediminihabitans</taxon>
    </lineage>
</organism>
<feature type="chain" id="PRO_5014715171" description="DUF8094 domain-containing protein" evidence="1">
    <location>
        <begin position="29"/>
        <end position="335"/>
    </location>
</feature>
<keyword evidence="4" id="KW-1185">Reference proteome</keyword>
<dbReference type="AlphaFoldDB" id="A0A2M9CDX6"/>
<sequence length="335" mass="35235">MTTRATARRGAAAAAATLTLGLLLGGCAADLPTPDPDAVPAVPGPDLTVEQTVAVSTEVGAVLDAADEAMDSRGLDERVTGPALTMRSAQLKAAVRAKNDELLTVLPDEMQQNVVSTTVTWPRTSLGVTVEAGDGELPRLLAYEQASARSPYKLWSWVRLFPGVELPPFAEPSVGSAAVPLDSDELLLSPQDAFSQYVDVLNLGKDSEFAKSWADDRFRQDRAEQKAKATKALDDVEGTWTEKFSPVDDDIRAIATTDGGALVIGAMTGQETWKAPEGAKITPQTDTEKALLAKDPTNSLKLSGLATVAIYVPPAGADAKPTVLGAQLVLTKVTN</sequence>
<dbReference type="InterPro" id="IPR058407">
    <property type="entry name" value="DUF8094"/>
</dbReference>
<evidence type="ECO:0000259" key="2">
    <source>
        <dbReference type="Pfam" id="PF26366"/>
    </source>
</evidence>
<proteinExistence type="predicted"/>